<sequence>MFTFSQGSACTALLVAVFSRKLEMTKAEKHVLHFMEANKITKRVKYCAANVLRETWLLYKNAKLAPTFNPNRVRLHQRKFLQAIYSLRTTKVQQRELQDKSDSLVDLAKLQTNVFEGVADISLRQDYFQQHLEGIERHLLEIRKLILQQQNHRQGTVEHSRTSTEISQMRCLLPSSTSPNPNAATAGQT</sequence>
<dbReference type="InterPro" id="IPR004178">
    <property type="entry name" value="CaM-bd_dom"/>
</dbReference>
<evidence type="ECO:0000313" key="9">
    <source>
        <dbReference type="EMBL" id="KAF7262607.1"/>
    </source>
</evidence>
<name>A0A8S9ZCW3_9TREM</name>
<dbReference type="Proteomes" id="UP000822476">
    <property type="component" value="Unassembled WGS sequence"/>
</dbReference>
<reference evidence="9" key="1">
    <citation type="submission" date="2019-07" db="EMBL/GenBank/DDBJ databases">
        <title>Annotation for the trematode Paragonimus miyazaki's.</title>
        <authorList>
            <person name="Choi Y.-J."/>
        </authorList>
    </citation>
    <scope>NUCLEOTIDE SEQUENCE</scope>
    <source>
        <strain evidence="9">Japan</strain>
    </source>
</reference>
<dbReference type="OrthoDB" id="73653at2759"/>
<evidence type="ECO:0000256" key="5">
    <source>
        <dbReference type="ARBA" id="ARBA00023065"/>
    </source>
</evidence>
<dbReference type="InterPro" id="IPR015449">
    <property type="entry name" value="K_chnl_Ca-activ_SK"/>
</dbReference>
<dbReference type="EMBL" id="JTDE01000023">
    <property type="protein sequence ID" value="KAF7262607.1"/>
    <property type="molecule type" value="Genomic_DNA"/>
</dbReference>
<evidence type="ECO:0000256" key="7">
    <source>
        <dbReference type="ARBA" id="ARBA00023303"/>
    </source>
</evidence>
<dbReference type="GO" id="GO:0016020">
    <property type="term" value="C:membrane"/>
    <property type="evidence" value="ECO:0007669"/>
    <property type="project" value="UniProtKB-SubCell"/>
</dbReference>
<dbReference type="SUPFAM" id="SSF81327">
    <property type="entry name" value="Small-conductance potassium channel"/>
    <property type="match status" value="1"/>
</dbReference>
<dbReference type="Gene3D" id="1.10.287.70">
    <property type="match status" value="1"/>
</dbReference>
<evidence type="ECO:0000256" key="3">
    <source>
        <dbReference type="ARBA" id="ARBA00022692"/>
    </source>
</evidence>
<keyword evidence="10" id="KW-1185">Reference proteome</keyword>
<keyword evidence="7" id="KW-0407">Ion channel</keyword>
<comment type="caution">
    <text evidence="9">The sequence shown here is derived from an EMBL/GenBank/DDBJ whole genome shotgun (WGS) entry which is preliminary data.</text>
</comment>
<dbReference type="AlphaFoldDB" id="A0A8S9ZCW3"/>
<organism evidence="9 10">
    <name type="scientific">Paragonimus skrjabini miyazakii</name>
    <dbReference type="NCBI Taxonomy" id="59628"/>
    <lineage>
        <taxon>Eukaryota</taxon>
        <taxon>Metazoa</taxon>
        <taxon>Spiralia</taxon>
        <taxon>Lophotrochozoa</taxon>
        <taxon>Platyhelminthes</taxon>
        <taxon>Trematoda</taxon>
        <taxon>Digenea</taxon>
        <taxon>Plagiorchiida</taxon>
        <taxon>Troglotremata</taxon>
        <taxon>Troglotrematidae</taxon>
        <taxon>Paragonimus</taxon>
    </lineage>
</organism>
<comment type="subcellular location">
    <subcellularLocation>
        <location evidence="1">Membrane</location>
        <topology evidence="1">Multi-pass membrane protein</topology>
    </subcellularLocation>
</comment>
<keyword evidence="4" id="KW-1133">Transmembrane helix</keyword>
<evidence type="ECO:0000256" key="2">
    <source>
        <dbReference type="ARBA" id="ARBA00022448"/>
    </source>
</evidence>
<dbReference type="PANTHER" id="PTHR10153">
    <property type="entry name" value="SMALL CONDUCTANCE CALCIUM-ACTIVATED POTASSIUM CHANNEL"/>
    <property type="match status" value="1"/>
</dbReference>
<dbReference type="GO" id="GO:0016286">
    <property type="term" value="F:small conductance calcium-activated potassium channel activity"/>
    <property type="evidence" value="ECO:0007669"/>
    <property type="project" value="InterPro"/>
</dbReference>
<proteinExistence type="predicted"/>
<dbReference type="InterPro" id="IPR036122">
    <property type="entry name" value="CaM-bd_dom_sf"/>
</dbReference>
<keyword evidence="3" id="KW-0812">Transmembrane</keyword>
<keyword evidence="6" id="KW-0472">Membrane</keyword>
<protein>
    <recommendedName>
        <fullName evidence="8">Calmodulin-binding domain-containing protein</fullName>
    </recommendedName>
</protein>
<gene>
    <name evidence="9" type="ORF">EG68_00118</name>
</gene>
<keyword evidence="2" id="KW-0813">Transport</keyword>
<dbReference type="GO" id="GO:0005516">
    <property type="term" value="F:calmodulin binding"/>
    <property type="evidence" value="ECO:0007669"/>
    <property type="project" value="InterPro"/>
</dbReference>
<dbReference type="Pfam" id="PF02888">
    <property type="entry name" value="CaMBD"/>
    <property type="match status" value="1"/>
</dbReference>
<dbReference type="SMART" id="SM01053">
    <property type="entry name" value="CaMBD"/>
    <property type="match status" value="1"/>
</dbReference>
<evidence type="ECO:0000259" key="8">
    <source>
        <dbReference type="SMART" id="SM01053"/>
    </source>
</evidence>
<evidence type="ECO:0000313" key="10">
    <source>
        <dbReference type="Proteomes" id="UP000822476"/>
    </source>
</evidence>
<evidence type="ECO:0000256" key="6">
    <source>
        <dbReference type="ARBA" id="ARBA00023136"/>
    </source>
</evidence>
<feature type="domain" description="Calmodulin-binding" evidence="8">
    <location>
        <begin position="37"/>
        <end position="113"/>
    </location>
</feature>
<keyword evidence="5" id="KW-0406">Ion transport</keyword>
<accession>A0A8S9ZCW3</accession>
<evidence type="ECO:0000256" key="4">
    <source>
        <dbReference type="ARBA" id="ARBA00022989"/>
    </source>
</evidence>
<evidence type="ECO:0000256" key="1">
    <source>
        <dbReference type="ARBA" id="ARBA00004141"/>
    </source>
</evidence>